<evidence type="ECO:0000313" key="2">
    <source>
        <dbReference type="EMBL" id="MCO1653722.1"/>
    </source>
</evidence>
<comment type="caution">
    <text evidence="2">The sequence shown here is derived from an EMBL/GenBank/DDBJ whole genome shotgun (WGS) entry which is preliminary data.</text>
</comment>
<evidence type="ECO:0000259" key="1">
    <source>
        <dbReference type="Pfam" id="PF03551"/>
    </source>
</evidence>
<dbReference type="Pfam" id="PF03551">
    <property type="entry name" value="PadR"/>
    <property type="match status" value="1"/>
</dbReference>
<gene>
    <name evidence="2" type="ORF">KDL28_01500</name>
</gene>
<dbReference type="PANTHER" id="PTHR43252:SF2">
    <property type="entry name" value="TRANSCRIPTION REGULATOR, PADR-LIKE FAMILY"/>
    <property type="match status" value="1"/>
</dbReference>
<dbReference type="InterPro" id="IPR036390">
    <property type="entry name" value="WH_DNA-bd_sf"/>
</dbReference>
<accession>A0ABT0ZSM0</accession>
<name>A0ABT0ZSM0_9PSEU</name>
<organism evidence="2 3">
    <name type="scientific">Pseudonocardia humida</name>
    <dbReference type="NCBI Taxonomy" id="2800819"/>
    <lineage>
        <taxon>Bacteria</taxon>
        <taxon>Bacillati</taxon>
        <taxon>Actinomycetota</taxon>
        <taxon>Actinomycetes</taxon>
        <taxon>Pseudonocardiales</taxon>
        <taxon>Pseudonocardiaceae</taxon>
        <taxon>Pseudonocardia</taxon>
    </lineage>
</organism>
<dbReference type="Gene3D" id="1.10.10.10">
    <property type="entry name" value="Winged helix-like DNA-binding domain superfamily/Winged helix DNA-binding domain"/>
    <property type="match status" value="1"/>
</dbReference>
<dbReference type="PANTHER" id="PTHR43252">
    <property type="entry name" value="TRANSCRIPTIONAL REGULATOR YQJI"/>
    <property type="match status" value="1"/>
</dbReference>
<dbReference type="RefSeq" id="WP_252435309.1">
    <property type="nucleotide sequence ID" value="NZ_JAGSOV010000006.1"/>
</dbReference>
<keyword evidence="3" id="KW-1185">Reference proteome</keyword>
<dbReference type="InterPro" id="IPR005149">
    <property type="entry name" value="Tscrpt_reg_PadR_N"/>
</dbReference>
<dbReference type="InterPro" id="IPR036388">
    <property type="entry name" value="WH-like_DNA-bd_sf"/>
</dbReference>
<protein>
    <submittedName>
        <fullName evidence="2">PadR family transcriptional regulator</fullName>
    </submittedName>
</protein>
<dbReference type="SUPFAM" id="SSF46785">
    <property type="entry name" value="Winged helix' DNA-binding domain"/>
    <property type="match status" value="1"/>
</dbReference>
<sequence length="208" mass="22798">MHLRRADRDLPALTVLALLLTGPRHAYEMHRLIVDTHKDFVTGLPRSMYHAVDRLLRDGLIAVHDVRREGPRPERTVYALTDAGRAALADRVRRLLAVPDADATLFVAALSFIGVLSREQALTALLARLEVLAARLRGLEEGLATVPAAVPRLLLVESEFERARLGAEHDWVAAFVAEVRAGSPAWPDEDGAAFAGLVDLLPEGRRMG</sequence>
<evidence type="ECO:0000313" key="3">
    <source>
        <dbReference type="Proteomes" id="UP001165283"/>
    </source>
</evidence>
<proteinExistence type="predicted"/>
<feature type="domain" description="Transcription regulator PadR N-terminal" evidence="1">
    <location>
        <begin position="15"/>
        <end position="89"/>
    </location>
</feature>
<reference evidence="2" key="1">
    <citation type="submission" date="2021-04" db="EMBL/GenBank/DDBJ databases">
        <title>Pseudonocardia sp. nov., isolated from sandy soil of mangrove forest.</title>
        <authorList>
            <person name="Zan Z."/>
            <person name="Huang R."/>
            <person name="Liu W."/>
        </authorList>
    </citation>
    <scope>NUCLEOTIDE SEQUENCE</scope>
    <source>
        <strain evidence="2">S2-4</strain>
    </source>
</reference>
<dbReference type="EMBL" id="JAGSOV010000006">
    <property type="protein sequence ID" value="MCO1653722.1"/>
    <property type="molecule type" value="Genomic_DNA"/>
</dbReference>
<dbReference type="Proteomes" id="UP001165283">
    <property type="component" value="Unassembled WGS sequence"/>
</dbReference>